<dbReference type="GO" id="GO:0016020">
    <property type="term" value="C:membrane"/>
    <property type="evidence" value="ECO:0007669"/>
    <property type="project" value="UniProtKB-SubCell"/>
</dbReference>
<evidence type="ECO:0000256" key="7">
    <source>
        <dbReference type="SAM" id="Phobius"/>
    </source>
</evidence>
<dbReference type="PANTHER" id="PTHR43731:SF14">
    <property type="entry name" value="PRESENILIN-ASSOCIATED RHOMBOID-LIKE PROTEIN, MITOCHONDRIAL"/>
    <property type="match status" value="1"/>
</dbReference>
<feature type="transmembrane region" description="Helical" evidence="7">
    <location>
        <begin position="205"/>
        <end position="224"/>
    </location>
</feature>
<reference evidence="10" key="1">
    <citation type="submission" date="2005-10" db="EMBL/GenBank/DDBJ databases">
        <title>Complete sequence of Pelobacter carbinolicus DSM 2380.</title>
        <authorList>
            <person name="Copeland A."/>
            <person name="Lucas S."/>
            <person name="Lapidus A."/>
            <person name="Barry K."/>
            <person name="Detter J.C."/>
            <person name="Glavina T."/>
            <person name="Hammon N."/>
            <person name="Israni S."/>
            <person name="Pitluck S."/>
            <person name="Chertkov O."/>
            <person name="Schmutz J."/>
            <person name="Larimer F."/>
            <person name="Land M."/>
            <person name="Kyrpides N."/>
            <person name="Ivanova N."/>
            <person name="Richardson P."/>
        </authorList>
    </citation>
    <scope>NUCLEOTIDE SEQUENCE [LARGE SCALE GENOMIC DNA]</scope>
    <source>
        <strain evidence="10">DSM 2380 / NBRC 103641 / GraBd1</strain>
    </source>
</reference>
<organism evidence="9 10">
    <name type="scientific">Syntrophotalea carbinolica (strain DSM 2380 / NBRC 103641 / GraBd1)</name>
    <name type="common">Pelobacter carbinolicus</name>
    <dbReference type="NCBI Taxonomy" id="338963"/>
    <lineage>
        <taxon>Bacteria</taxon>
        <taxon>Pseudomonadati</taxon>
        <taxon>Thermodesulfobacteriota</taxon>
        <taxon>Desulfuromonadia</taxon>
        <taxon>Desulfuromonadales</taxon>
        <taxon>Syntrophotaleaceae</taxon>
        <taxon>Syntrophotalea</taxon>
    </lineage>
</organism>
<protein>
    <submittedName>
        <fullName evidence="9">Rhomboid-related membrane protein</fullName>
    </submittedName>
</protein>
<dbReference type="InterPro" id="IPR050925">
    <property type="entry name" value="Rhomboid_protease_S54"/>
</dbReference>
<dbReference type="STRING" id="338963.Pcar_2453"/>
<feature type="transmembrane region" description="Helical" evidence="7">
    <location>
        <begin position="259"/>
        <end position="277"/>
    </location>
</feature>
<dbReference type="InterPro" id="IPR035952">
    <property type="entry name" value="Rhomboid-like_sf"/>
</dbReference>
<feature type="transmembrane region" description="Helical" evidence="7">
    <location>
        <begin position="180"/>
        <end position="199"/>
    </location>
</feature>
<evidence type="ECO:0000256" key="1">
    <source>
        <dbReference type="ARBA" id="ARBA00004141"/>
    </source>
</evidence>
<evidence type="ECO:0000259" key="8">
    <source>
        <dbReference type="Pfam" id="PF01694"/>
    </source>
</evidence>
<evidence type="ECO:0000256" key="3">
    <source>
        <dbReference type="ARBA" id="ARBA00022692"/>
    </source>
</evidence>
<comment type="similarity">
    <text evidence="2">Belongs to the peptidase S54 family.</text>
</comment>
<dbReference type="SUPFAM" id="SSF144091">
    <property type="entry name" value="Rhomboid-like"/>
    <property type="match status" value="1"/>
</dbReference>
<dbReference type="EMBL" id="CP000142">
    <property type="protein sequence ID" value="ABA89692.1"/>
    <property type="molecule type" value="Genomic_DNA"/>
</dbReference>
<feature type="transmembrane region" description="Helical" evidence="7">
    <location>
        <begin position="154"/>
        <end position="173"/>
    </location>
</feature>
<keyword evidence="3 7" id="KW-0812">Transmembrane</keyword>
<gene>
    <name evidence="9" type="ordered locus">Pcar_2453</name>
</gene>
<dbReference type="eggNOG" id="COG0705">
    <property type="taxonomic scope" value="Bacteria"/>
</dbReference>
<accession>Q3A1R5</accession>
<evidence type="ECO:0000256" key="6">
    <source>
        <dbReference type="ARBA" id="ARBA00023136"/>
    </source>
</evidence>
<dbReference type="PANTHER" id="PTHR43731">
    <property type="entry name" value="RHOMBOID PROTEASE"/>
    <property type="match status" value="1"/>
</dbReference>
<keyword evidence="4" id="KW-0378">Hydrolase</keyword>
<evidence type="ECO:0000256" key="4">
    <source>
        <dbReference type="ARBA" id="ARBA00022801"/>
    </source>
</evidence>
<dbReference type="AlphaFoldDB" id="Q3A1R5"/>
<dbReference type="KEGG" id="pca:Pcar_2453"/>
<reference evidence="9 10" key="2">
    <citation type="journal article" date="2012" name="BMC Genomics">
        <title>The genome of Pelobacter carbinolicus reveals surprising metabolic capabilities and physiological features.</title>
        <authorList>
            <person name="Aklujkar M."/>
            <person name="Haveman S.A."/>
            <person name="Didonato R.Jr."/>
            <person name="Chertkov O."/>
            <person name="Han C.S."/>
            <person name="Land M.L."/>
            <person name="Brown P."/>
            <person name="Lovley D.R."/>
        </authorList>
    </citation>
    <scope>NUCLEOTIDE SEQUENCE [LARGE SCALE GENOMIC DNA]</scope>
    <source>
        <strain evidence="10">DSM 2380 / NBRC 103641 / GraBd1</strain>
    </source>
</reference>
<dbReference type="Proteomes" id="UP000002534">
    <property type="component" value="Chromosome"/>
</dbReference>
<keyword evidence="5 7" id="KW-1133">Transmembrane helix</keyword>
<dbReference type="Gene3D" id="1.20.1540.10">
    <property type="entry name" value="Rhomboid-like"/>
    <property type="match status" value="1"/>
</dbReference>
<dbReference type="HOGENOM" id="CLU_061963_0_0_7"/>
<dbReference type="InterPro" id="IPR022764">
    <property type="entry name" value="Peptidase_S54_rhomboid_dom"/>
</dbReference>
<sequence>MAPTVEHDPTLWRTIDPTRIEASMRQPLDADVARDWHLVLTAQGIDSRLQPLLGGWQLAVPAPELEKAVHELQLFTAENRDWPPLPPTATGFDNAWFNACLLAALALFHNITRLPNTPFSLRTEDWLHAGNAHVAAIRSGQWWRLATALTLHSGPLHLASNILIGGIFVIRLCRELGSGVGWFLLLLVGMAGNFLNSLIQPGYHQSVGASTAIFGAIGVLAALNARRHRLRLTRKWTLPLAAGLALLALLGTGERRTDLLAHLFGFLCGLLSGWFIAPLPQAGPRLNRWLGLLAALIIVLAWLLALQTIR</sequence>
<evidence type="ECO:0000256" key="2">
    <source>
        <dbReference type="ARBA" id="ARBA00009045"/>
    </source>
</evidence>
<proteinExistence type="inferred from homology"/>
<feature type="transmembrane region" description="Helical" evidence="7">
    <location>
        <begin position="289"/>
        <end position="309"/>
    </location>
</feature>
<keyword evidence="6 7" id="KW-0472">Membrane</keyword>
<name>Q3A1R5_SYNC1</name>
<dbReference type="GO" id="GO:0004252">
    <property type="term" value="F:serine-type endopeptidase activity"/>
    <property type="evidence" value="ECO:0007669"/>
    <property type="project" value="InterPro"/>
</dbReference>
<evidence type="ECO:0000313" key="9">
    <source>
        <dbReference type="EMBL" id="ABA89692.1"/>
    </source>
</evidence>
<evidence type="ECO:0000256" key="5">
    <source>
        <dbReference type="ARBA" id="ARBA00022989"/>
    </source>
</evidence>
<evidence type="ECO:0000313" key="10">
    <source>
        <dbReference type="Proteomes" id="UP000002534"/>
    </source>
</evidence>
<comment type="subcellular location">
    <subcellularLocation>
        <location evidence="1">Membrane</location>
        <topology evidence="1">Multi-pass membrane protein</topology>
    </subcellularLocation>
</comment>
<dbReference type="Pfam" id="PF01694">
    <property type="entry name" value="Rhomboid"/>
    <property type="match status" value="1"/>
</dbReference>
<dbReference type="RefSeq" id="WP_011342218.1">
    <property type="nucleotide sequence ID" value="NC_007498.2"/>
</dbReference>
<feature type="domain" description="Peptidase S54 rhomboid" evidence="8">
    <location>
        <begin position="140"/>
        <end position="277"/>
    </location>
</feature>
<keyword evidence="10" id="KW-1185">Reference proteome</keyword>
<dbReference type="OrthoDB" id="9813074at2"/>